<name>A0A5Q0BJG2_9GAMM</name>
<dbReference type="InterPro" id="IPR055180">
    <property type="entry name" value="HsdR_RecA-like_helicase_dom_2"/>
</dbReference>
<dbReference type="REBASE" id="370264">
    <property type="entry name" value="MmoShm1ORF15950P"/>
</dbReference>
<keyword evidence="3" id="KW-0540">Nuclease</keyword>
<dbReference type="PANTHER" id="PTHR30195:SF16">
    <property type="entry name" value="TYPE I RESTRICTION ENZYME ENDONUCLEASE SUBUNIT"/>
    <property type="match status" value="1"/>
</dbReference>
<evidence type="ECO:0000256" key="4">
    <source>
        <dbReference type="ARBA" id="ARBA00022741"/>
    </source>
</evidence>
<dbReference type="EC" id="3.1.21.3" evidence="10"/>
<gene>
    <name evidence="12" type="ORF">F6R98_15975</name>
</gene>
<proteinExistence type="inferred from homology"/>
<dbReference type="InterPro" id="IPR022625">
    <property type="entry name" value="TypeI_RM_Rsu_C"/>
</dbReference>
<dbReference type="SUPFAM" id="SSF52540">
    <property type="entry name" value="P-loop containing nucleoside triphosphate hydrolases"/>
    <property type="match status" value="1"/>
</dbReference>
<dbReference type="Pfam" id="PF12008">
    <property type="entry name" value="EcoR124_C"/>
    <property type="match status" value="1"/>
</dbReference>
<dbReference type="InterPro" id="IPR004473">
    <property type="entry name" value="Restrct_endonuc_typeI_HsdR"/>
</dbReference>
<organism evidence="12 13">
    <name type="scientific">Candidatus Methylospira mobilis</name>
    <dbReference type="NCBI Taxonomy" id="1808979"/>
    <lineage>
        <taxon>Bacteria</taxon>
        <taxon>Pseudomonadati</taxon>
        <taxon>Pseudomonadota</taxon>
        <taxon>Gammaproteobacteria</taxon>
        <taxon>Methylococcales</taxon>
        <taxon>Methylococcaceae</taxon>
        <taxon>Candidatus Methylospira</taxon>
    </lineage>
</organism>
<dbReference type="KEGG" id="mmob:F6R98_15975"/>
<keyword evidence="4 10" id="KW-0547">Nucleotide-binding</keyword>
<evidence type="ECO:0000256" key="9">
    <source>
        <dbReference type="ARBA" id="ARBA00023125"/>
    </source>
</evidence>
<dbReference type="InterPro" id="IPR027417">
    <property type="entry name" value="P-loop_NTPase"/>
</dbReference>
<dbReference type="InterPro" id="IPR051268">
    <property type="entry name" value="Type-I_R_enzyme_R_subunit"/>
</dbReference>
<evidence type="ECO:0000313" key="13">
    <source>
        <dbReference type="Proteomes" id="UP000325755"/>
    </source>
</evidence>
<dbReference type="CDD" id="cd18800">
    <property type="entry name" value="SF2_C_EcoR124I-like"/>
    <property type="match status" value="1"/>
</dbReference>
<protein>
    <recommendedName>
        <fullName evidence="10">Type I restriction enzyme endonuclease subunit</fullName>
        <shortName evidence="10">R protein</shortName>
        <ecNumber evidence="10">3.1.21.3</ecNumber>
    </recommendedName>
</protein>
<evidence type="ECO:0000256" key="6">
    <source>
        <dbReference type="ARBA" id="ARBA00022759"/>
    </source>
</evidence>
<keyword evidence="8 10" id="KW-0067">ATP-binding</keyword>
<dbReference type="GO" id="GO:0005524">
    <property type="term" value="F:ATP binding"/>
    <property type="evidence" value="ECO:0007669"/>
    <property type="project" value="UniProtKB-KW"/>
</dbReference>
<dbReference type="Pfam" id="PF04313">
    <property type="entry name" value="HSDR_N"/>
    <property type="match status" value="1"/>
</dbReference>
<evidence type="ECO:0000256" key="8">
    <source>
        <dbReference type="ARBA" id="ARBA00022840"/>
    </source>
</evidence>
<dbReference type="InterPro" id="IPR040980">
    <property type="entry name" value="SWI2_SNF2"/>
</dbReference>
<evidence type="ECO:0000256" key="3">
    <source>
        <dbReference type="ARBA" id="ARBA00022722"/>
    </source>
</evidence>
<evidence type="ECO:0000256" key="10">
    <source>
        <dbReference type="RuleBase" id="RU364115"/>
    </source>
</evidence>
<keyword evidence="5 10" id="KW-0680">Restriction system</keyword>
<dbReference type="InParanoid" id="A0A5Q0BJG2"/>
<feature type="domain" description="Helicase ATP-binding" evidence="11">
    <location>
        <begin position="270"/>
        <end position="451"/>
    </location>
</feature>
<evidence type="ECO:0000256" key="7">
    <source>
        <dbReference type="ARBA" id="ARBA00022801"/>
    </source>
</evidence>
<dbReference type="InterPro" id="IPR007409">
    <property type="entry name" value="Restrct_endonuc_type1_HsdR_N"/>
</dbReference>
<dbReference type="GO" id="GO:0009307">
    <property type="term" value="P:DNA restriction-modification system"/>
    <property type="evidence" value="ECO:0007669"/>
    <property type="project" value="UniProtKB-KW"/>
</dbReference>
<dbReference type="NCBIfam" id="TIGR00348">
    <property type="entry name" value="hsdR"/>
    <property type="match status" value="1"/>
</dbReference>
<dbReference type="GO" id="GO:0009035">
    <property type="term" value="F:type I site-specific deoxyribonuclease activity"/>
    <property type="evidence" value="ECO:0007669"/>
    <property type="project" value="UniProtKB-EC"/>
</dbReference>
<dbReference type="CDD" id="cd22332">
    <property type="entry name" value="HsdR_N"/>
    <property type="match status" value="1"/>
</dbReference>
<comment type="function">
    <text evidence="10">Subunit R is required for both nuclease and ATPase activities, but not for modification.</text>
</comment>
<reference evidence="12 13" key="1">
    <citation type="submission" date="2019-09" db="EMBL/GenBank/DDBJ databases">
        <title>Ecophysiology of the spiral-shaped methanotroph Methylospira mobilis as revealed by the complete genome sequence.</title>
        <authorList>
            <person name="Oshkin I.Y."/>
            <person name="Dedysh S.N."/>
            <person name="Miroshnikov K."/>
            <person name="Danilova O.V."/>
            <person name="Hakobyan A."/>
            <person name="Liesack W."/>
        </authorList>
    </citation>
    <scope>NUCLEOTIDE SEQUENCE [LARGE SCALE GENOMIC DNA]</scope>
    <source>
        <strain evidence="12 13">Shm1</strain>
    </source>
</reference>
<evidence type="ECO:0000256" key="2">
    <source>
        <dbReference type="ARBA" id="ARBA00008598"/>
    </source>
</evidence>
<dbReference type="SMART" id="SM00487">
    <property type="entry name" value="DEXDc"/>
    <property type="match status" value="1"/>
</dbReference>
<dbReference type="PANTHER" id="PTHR30195">
    <property type="entry name" value="TYPE I SITE-SPECIFIC DEOXYRIBONUCLEASE PROTEIN SUBUNIT M AND R"/>
    <property type="match status" value="1"/>
</dbReference>
<dbReference type="InterPro" id="IPR014001">
    <property type="entry name" value="Helicase_ATP-bd"/>
</dbReference>
<comment type="catalytic activity">
    <reaction evidence="1 10">
        <text>Endonucleolytic cleavage of DNA to give random double-stranded fragments with terminal 5'-phosphates, ATP is simultaneously hydrolyzed.</text>
        <dbReference type="EC" id="3.1.21.3"/>
    </reaction>
</comment>
<keyword evidence="9 10" id="KW-0238">DNA-binding</keyword>
<dbReference type="CDD" id="cd18030">
    <property type="entry name" value="DEXHc_RE_I_HsdR"/>
    <property type="match status" value="1"/>
</dbReference>
<dbReference type="AlphaFoldDB" id="A0A5Q0BJG2"/>
<evidence type="ECO:0000256" key="5">
    <source>
        <dbReference type="ARBA" id="ARBA00022747"/>
    </source>
</evidence>
<dbReference type="Gene3D" id="3.40.50.300">
    <property type="entry name" value="P-loop containing nucleotide triphosphate hydrolases"/>
    <property type="match status" value="2"/>
</dbReference>
<evidence type="ECO:0000256" key="1">
    <source>
        <dbReference type="ARBA" id="ARBA00000851"/>
    </source>
</evidence>
<comment type="subunit">
    <text evidence="10">The type I restriction/modification system is composed of three polypeptides R, M and S.</text>
</comment>
<dbReference type="Pfam" id="PF22679">
    <property type="entry name" value="T1R_D3-like"/>
    <property type="match status" value="1"/>
</dbReference>
<sequence>MIRYAKIMNIKTIEQQIEQSFIEKLTGLKYEYRSDITDRAALEKNFRERFEALNRVKLTEAEFARLLDEIVTPDVFAAARTLRSINAFTRDDDTPLNYTLVNLKDWCKNHFEVINQLRINTDNSHHRYDVILLINGVPVVQIELKTLGVNPRRAMEQIVEYKHDPGNGYSKTLLCFMQLFIVSNRDRTYYFANNNARHFAFNADERFLPIYEFADEDNRKITQLDEFAERFLKKCDLGRTISRYMVLLAGEQKLMIMRPYQVYAVQHMVKCIDDDNGNGYIWHTTGSGKTLTSFKAATLLKENDRIHKCVFVVDRKDLDRQTREEFNRFQEGCVEENTNTAALVRRLLSEDYADKVIVTTIQKLGLALDENSKRNKQRSKNGQATYKEQLEALTDKRIVFIFDECHRSQFGENHKAIKAFFPKAQLFGFTGTPIFEANAALQKIEDTQASMRTTEDLFQKQLHAYTITHAIEDGNVLRFHIDYFKPEEPPRPFGAPLQGRGIGEAIAKKAVIEAILAKHNAATGGRRFNAILATASINDAIEYHALFKTMQADKQAADPDFKPLNIACVFSPPAEGDPDVRQIQEDLPQEQADNEEDPEGKKAALKAILADYNARYGANHRLGEFDLYYQDVQKRIKDQQWPNADYPPAQKIDITIVVDMLLTGFDSKFLNTLYVDKNLKHHGLIQAFSRTNRVLNGAKPYGNILDFRQQQDAVDAAIALFSGEKTGEQAREIWLVDKAPVVIKKLETAVQKLDDFMKSQGLDCTPSAVANLKGDDARAAFITHFKEVQRLKTQLDQYTDLTGENKAAIEQVLPEENLRGFKGQYLETAKKLREQRGRGGDKPGSDDPVDQLDFEFVLFASAVIDYDYIMGLIARFSEKGPGKSKMSREELIGLIGADAKFMNERETIAEYIGTLKAGEGLSEAAIRDGYTRFKAEINAKELAAIAVRHGLATAALQTFVDGILDRMIFDGEQLSDLMAPLDLGWKARTQAELALMEDLHPLLTKRAGGRDISGLSAYEQ</sequence>
<dbReference type="Proteomes" id="UP000325755">
    <property type="component" value="Chromosome"/>
</dbReference>
<keyword evidence="13" id="KW-1185">Reference proteome</keyword>
<comment type="similarity">
    <text evidence="2 10">Belongs to the HsdR family.</text>
</comment>
<dbReference type="PROSITE" id="PS51192">
    <property type="entry name" value="HELICASE_ATP_BIND_1"/>
    <property type="match status" value="1"/>
</dbReference>
<dbReference type="GO" id="GO:0003677">
    <property type="term" value="F:DNA binding"/>
    <property type="evidence" value="ECO:0007669"/>
    <property type="project" value="UniProtKB-KW"/>
</dbReference>
<evidence type="ECO:0000313" key="12">
    <source>
        <dbReference type="EMBL" id="QFY43943.1"/>
    </source>
</evidence>
<evidence type="ECO:0000259" key="11">
    <source>
        <dbReference type="PROSITE" id="PS51192"/>
    </source>
</evidence>
<keyword evidence="6 12" id="KW-0255">Endonuclease</keyword>
<dbReference type="Pfam" id="PF18766">
    <property type="entry name" value="SWI2_SNF2"/>
    <property type="match status" value="1"/>
</dbReference>
<accession>A0A5Q0BJG2</accession>
<dbReference type="OrthoDB" id="9758243at2"/>
<dbReference type="EMBL" id="CP044205">
    <property type="protein sequence ID" value="QFY43943.1"/>
    <property type="molecule type" value="Genomic_DNA"/>
</dbReference>
<keyword evidence="7 10" id="KW-0378">Hydrolase</keyword>
<dbReference type="Gene3D" id="3.90.1570.50">
    <property type="match status" value="1"/>
</dbReference>